<evidence type="ECO:0008006" key="3">
    <source>
        <dbReference type="Google" id="ProtNLM"/>
    </source>
</evidence>
<dbReference type="InterPro" id="IPR007612">
    <property type="entry name" value="LOR"/>
</dbReference>
<dbReference type="AlphaFoldDB" id="A0ABD5M898"/>
<organism evidence="1 2">
    <name type="scientific">Halobellus rubicundus</name>
    <dbReference type="NCBI Taxonomy" id="2996466"/>
    <lineage>
        <taxon>Archaea</taxon>
        <taxon>Methanobacteriati</taxon>
        <taxon>Methanobacteriota</taxon>
        <taxon>Stenosarchaea group</taxon>
        <taxon>Halobacteria</taxon>
        <taxon>Halobacteriales</taxon>
        <taxon>Haloferacaceae</taxon>
        <taxon>Halobellus</taxon>
    </lineage>
</organism>
<sequence length="179" mass="20130">MFDSRSYEVRQRISIGNKYRIYEGDSPILESAQKKLRLKEDFRFTDPETGTERYRVKADSVLDIAAAYDIVDSQTGERVGAVKREAVSFFKHEYSLLGPDGDLVATIREDNVPLAIARRLLTTLIPFSYEIVTPEGDTVGEANGAFSLRDRYSIDLFDDALDPRLAVVGMVVIDAIEEN</sequence>
<name>A0ABD5M898_9EURY</name>
<comment type="caution">
    <text evidence="1">The sequence shown here is derived from an EMBL/GenBank/DDBJ whole genome shotgun (WGS) entry which is preliminary data.</text>
</comment>
<accession>A0ABD5M898</accession>
<reference evidence="1 2" key="1">
    <citation type="submission" date="2024-08" db="EMBL/GenBank/DDBJ databases">
        <title>Halobellus sp. MBLA0158 whole genome sequence.</title>
        <authorList>
            <person name="Hwang C.Y."/>
            <person name="Cho E.-S."/>
            <person name="Seo M.-J."/>
        </authorList>
    </citation>
    <scope>NUCLEOTIDE SEQUENCE [LARGE SCALE GENOMIC DNA]</scope>
    <source>
        <strain evidence="1 2">MBLA0158</strain>
    </source>
</reference>
<proteinExistence type="predicted"/>
<dbReference type="Pfam" id="PF04525">
    <property type="entry name" value="LOR"/>
    <property type="match status" value="1"/>
</dbReference>
<keyword evidence="2" id="KW-1185">Reference proteome</keyword>
<evidence type="ECO:0000313" key="2">
    <source>
        <dbReference type="Proteomes" id="UP001570511"/>
    </source>
</evidence>
<gene>
    <name evidence="1" type="ORF">OS889_02595</name>
</gene>
<dbReference type="RefSeq" id="WP_372387009.1">
    <property type="nucleotide sequence ID" value="NZ_JBGNYA010000001.1"/>
</dbReference>
<protein>
    <recommendedName>
        <fullName evidence="3">LURP-one-related family protein</fullName>
    </recommendedName>
</protein>
<dbReference type="EMBL" id="JBGNYA010000001">
    <property type="protein sequence ID" value="MFA1609894.1"/>
    <property type="molecule type" value="Genomic_DNA"/>
</dbReference>
<evidence type="ECO:0000313" key="1">
    <source>
        <dbReference type="EMBL" id="MFA1609894.1"/>
    </source>
</evidence>
<dbReference type="Proteomes" id="UP001570511">
    <property type="component" value="Unassembled WGS sequence"/>
</dbReference>